<proteinExistence type="predicted"/>
<dbReference type="PROSITE" id="PS00010">
    <property type="entry name" value="ASX_HYDROXYL"/>
    <property type="match status" value="9"/>
</dbReference>
<evidence type="ECO:0000259" key="8">
    <source>
        <dbReference type="PROSITE" id="PS50026"/>
    </source>
</evidence>
<name>A0ABY7DNU6_MYAAR</name>
<keyword evidence="1" id="KW-0217">Developmental protein</keyword>
<dbReference type="EMBL" id="CP111014">
    <property type="protein sequence ID" value="WAQ98402.1"/>
    <property type="molecule type" value="Genomic_DNA"/>
</dbReference>
<dbReference type="InterPro" id="IPR005533">
    <property type="entry name" value="AMOP_dom"/>
</dbReference>
<dbReference type="SUPFAM" id="SSF57196">
    <property type="entry name" value="EGF/Laminin"/>
    <property type="match status" value="5"/>
</dbReference>
<dbReference type="PROSITE" id="PS01186">
    <property type="entry name" value="EGF_2"/>
    <property type="match status" value="7"/>
</dbReference>
<feature type="domain" description="EGF-like" evidence="8">
    <location>
        <begin position="900"/>
        <end position="939"/>
    </location>
</feature>
<dbReference type="Gene3D" id="2.170.300.10">
    <property type="entry name" value="Tie2 ligand-binding domain superfamily"/>
    <property type="match status" value="1"/>
</dbReference>
<keyword evidence="2 6" id="KW-0245">EGF-like domain</keyword>
<dbReference type="PROSITE" id="PS50026">
    <property type="entry name" value="EGF_3"/>
    <property type="match status" value="6"/>
</dbReference>
<evidence type="ECO:0000256" key="6">
    <source>
        <dbReference type="PROSITE-ProRule" id="PRU00076"/>
    </source>
</evidence>
<evidence type="ECO:0000259" key="11">
    <source>
        <dbReference type="PROSITE" id="PS51233"/>
    </source>
</evidence>
<dbReference type="InterPro" id="IPR000742">
    <property type="entry name" value="EGF"/>
</dbReference>
<reference evidence="12" key="1">
    <citation type="submission" date="2022-11" db="EMBL/GenBank/DDBJ databases">
        <title>Centuries of genome instability and evolution in soft-shell clam transmissible cancer (bioRxiv).</title>
        <authorList>
            <person name="Hart S.F.M."/>
            <person name="Yonemitsu M.A."/>
            <person name="Giersch R.M."/>
            <person name="Beal B.F."/>
            <person name="Arriagada G."/>
            <person name="Davis B.W."/>
            <person name="Ostrander E.A."/>
            <person name="Goff S.P."/>
            <person name="Metzger M.J."/>
        </authorList>
    </citation>
    <scope>NUCLEOTIDE SEQUENCE</scope>
    <source>
        <strain evidence="12">MELC-2E11</strain>
        <tissue evidence="12">Siphon/mantle</tissue>
    </source>
</reference>
<dbReference type="InterPro" id="IPR001881">
    <property type="entry name" value="EGF-like_Ca-bd_dom"/>
</dbReference>
<dbReference type="PROSITE" id="PS50856">
    <property type="entry name" value="AMOP"/>
    <property type="match status" value="1"/>
</dbReference>
<evidence type="ECO:0000256" key="4">
    <source>
        <dbReference type="ARBA" id="ARBA00022737"/>
    </source>
</evidence>
<dbReference type="Proteomes" id="UP001164746">
    <property type="component" value="Chromosome 3"/>
</dbReference>
<dbReference type="SMART" id="SM00179">
    <property type="entry name" value="EGF_CA"/>
    <property type="match status" value="12"/>
</dbReference>
<dbReference type="SMART" id="SM00181">
    <property type="entry name" value="EGF"/>
    <property type="match status" value="17"/>
</dbReference>
<dbReference type="SUPFAM" id="SSF57184">
    <property type="entry name" value="Growth factor receptor domain"/>
    <property type="match status" value="4"/>
</dbReference>
<evidence type="ECO:0000259" key="9">
    <source>
        <dbReference type="PROSITE" id="PS50856"/>
    </source>
</evidence>
<dbReference type="InterPro" id="IPR009030">
    <property type="entry name" value="Growth_fac_rcpt_cys_sf"/>
</dbReference>
<dbReference type="InterPro" id="IPR001774">
    <property type="entry name" value="DSL"/>
</dbReference>
<dbReference type="PANTHER" id="PTHR24050:SF27">
    <property type="entry name" value="FIBRILLIN-1"/>
    <property type="match status" value="1"/>
</dbReference>
<dbReference type="PROSITE" id="PS51051">
    <property type="entry name" value="DSL"/>
    <property type="match status" value="1"/>
</dbReference>
<evidence type="ECO:0000313" key="12">
    <source>
        <dbReference type="EMBL" id="WAQ98402.1"/>
    </source>
</evidence>
<evidence type="ECO:0000256" key="7">
    <source>
        <dbReference type="PROSITE-ProRule" id="PRU00377"/>
    </source>
</evidence>
<protein>
    <submittedName>
        <fullName evidence="12">FBN1-like protein</fullName>
    </submittedName>
</protein>
<feature type="domain" description="EGF-like" evidence="8">
    <location>
        <begin position="527"/>
        <end position="563"/>
    </location>
</feature>
<keyword evidence="13" id="KW-1185">Reference proteome</keyword>
<dbReference type="InterPro" id="IPR052235">
    <property type="entry name" value="Nephronectin_domain"/>
</dbReference>
<keyword evidence="5 6" id="KW-1015">Disulfide bond</keyword>
<evidence type="ECO:0000313" key="13">
    <source>
        <dbReference type="Proteomes" id="UP001164746"/>
    </source>
</evidence>
<feature type="domain" description="VWFD" evidence="11">
    <location>
        <begin position="177"/>
        <end position="399"/>
    </location>
</feature>
<dbReference type="PANTHER" id="PTHR24050">
    <property type="entry name" value="PA14 DOMAIN-CONTAINING PROTEIN"/>
    <property type="match status" value="1"/>
</dbReference>
<feature type="disulfide bond" evidence="7">
    <location>
        <begin position="653"/>
        <end position="662"/>
    </location>
</feature>
<feature type="domain" description="EGF-like" evidence="8">
    <location>
        <begin position="739"/>
        <end position="778"/>
    </location>
</feature>
<evidence type="ECO:0000256" key="5">
    <source>
        <dbReference type="ARBA" id="ARBA00023157"/>
    </source>
</evidence>
<evidence type="ECO:0000259" key="10">
    <source>
        <dbReference type="PROSITE" id="PS51051"/>
    </source>
</evidence>
<evidence type="ECO:0000256" key="2">
    <source>
        <dbReference type="ARBA" id="ARBA00022536"/>
    </source>
</evidence>
<comment type="caution">
    <text evidence="6">Lacks conserved residue(s) required for the propagation of feature annotation.</text>
</comment>
<feature type="domain" description="EGF-like" evidence="8">
    <location>
        <begin position="1252"/>
        <end position="1291"/>
    </location>
</feature>
<feature type="domain" description="DSL" evidence="10">
    <location>
        <begin position="651"/>
        <end position="693"/>
    </location>
</feature>
<feature type="domain" description="EGF-like" evidence="8">
    <location>
        <begin position="614"/>
        <end position="651"/>
    </location>
</feature>
<dbReference type="PROSITE" id="PS01187">
    <property type="entry name" value="EGF_CA"/>
    <property type="match status" value="5"/>
</dbReference>
<dbReference type="Pfam" id="PF07645">
    <property type="entry name" value="EGF_CA"/>
    <property type="match status" value="12"/>
</dbReference>
<dbReference type="InterPro" id="IPR049883">
    <property type="entry name" value="NOTCH1_EGF-like"/>
</dbReference>
<dbReference type="Gene3D" id="2.10.25.10">
    <property type="entry name" value="Laminin"/>
    <property type="match status" value="13"/>
</dbReference>
<dbReference type="InterPro" id="IPR001846">
    <property type="entry name" value="VWF_type-D"/>
</dbReference>
<evidence type="ECO:0000256" key="3">
    <source>
        <dbReference type="ARBA" id="ARBA00022729"/>
    </source>
</evidence>
<dbReference type="CDD" id="cd00054">
    <property type="entry name" value="EGF_CA"/>
    <property type="match status" value="4"/>
</dbReference>
<accession>A0ABY7DNU6</accession>
<feature type="domain" description="EGF-like" evidence="8">
    <location>
        <begin position="1111"/>
        <end position="1152"/>
    </location>
</feature>
<keyword evidence="4" id="KW-0677">Repeat</keyword>
<dbReference type="SMART" id="SM00216">
    <property type="entry name" value="VWD"/>
    <property type="match status" value="1"/>
</dbReference>
<feature type="disulfide bond" evidence="6">
    <location>
        <begin position="1262"/>
        <end position="1279"/>
    </location>
</feature>
<dbReference type="PROSITE" id="PS51233">
    <property type="entry name" value="VWFD"/>
    <property type="match status" value="1"/>
</dbReference>
<evidence type="ECO:0000256" key="1">
    <source>
        <dbReference type="ARBA" id="ARBA00022473"/>
    </source>
</evidence>
<dbReference type="InterPro" id="IPR018097">
    <property type="entry name" value="EGF_Ca-bd_CS"/>
</dbReference>
<gene>
    <name evidence="12" type="ORF">MAR_022775</name>
</gene>
<keyword evidence="3" id="KW-0732">Signal</keyword>
<sequence length="1472" mass="162795">MCNNTGVYDNYTRTCDVSQLPQTVEEGAIDVDLCMAHGQELCIETMTVELQLCPQNVYAFLATDLWDCPSAYCVATEIESSCSTDTDCAQIQGSHCVNNICMCNNTGSCCYDSKSQQWTNEIGRAGGYYTYHPKTHPKEHTLNDQIPKDICCIKSNLCNLYYELRPPGECYKKVPFDIAASWGDPHFLTLDGKQFIFNGLGEYILLDMKNGDVAVTLQARTERAVRKNGELSEATVFVAFAAFDSFNASFHVEVNNDKDGIIIYGNGIDLTNLYKRSDSSNNAFEYDGKNEGLSILKLRKSKERKQNENKTDVEETVELSFHRSNVTFQITPTNGLLALRTMVSNQYRNKTRGLLGNFDEISENDFITPNDEILSPNMTERDIFYYGEIHENNSAFFYQDQTSHNDFQNASFVPRFLDEADPKLAEPFPRFIVTTADGGKSQVISVPIVLCSGCSGHGECASETDLREDQSSLFQYLRCQCYPQYEDINECELVNGCEQICINTDGSYICDCDKGFRISYDLQKCLDINECDESLHNCSHLCENIRGGFKCVCHSGYMFEVSSWGCIADSAVTLSCTDIDCSQAEGCTVNSVNESTCFCLDGYVFDRDTNTCVDIDECTIGVCPHDCVNHNGSFQCKCHRGYKLTDVTKCTECDAPFYGDDCGNMCDCSPNGMDRCDPGKGCICRVGWHGPKCEDDVNECENVISSCAEPYTECGNTIGSFICKCIDGYEKSSDSLCVDTDECADPLQNNCSHVCLNTAGGYTCECDEGYTDDGIHCKDIDECELGTSGCDQLCENHQGAFNCYCYFGYRLNDDRQTCKEDDDLNTCSDKTSCKNVPGSFLCDCQVGSKLENDGRTCTACDEFHFGKNCSESCHCVNGECDSITGCKCFPGWRGVDCIIDLDECSMANNCTGETVCSNTAGSYACACKSGFKLEEDICHDINECADNSLNTCDQICNNTNGSYDCECYEGYIFDGSMRKCKAKQLCEDEDHCPENSTCVIENKNASCVCNKGFQSSSNTNVTCSDIDECLMEPSLCSQQCHNVKGSFYCFCDTGYRLQQDARTCTACEEGYYGENCNTKCQCVSENTDTCDGTTGECRCLQEWDGDACDMDVNECNTSLNICPLRSQCKNLQGGFLCECDIGFEMTADRQCKECDVNYFGKNCASLCGCREDDTQLSCDNIGGQCLCKPGYGLSLEGNIRCSMCTYNTYGVNCSETCPCNLTNSQQMQQSCDPVVGTCMCNKMWEGSTCNQDLDECSTPNICGTSDDKGCHNIKGGYVCDCRRGYHMVNNSCVKERVFLFTHEIIIYVALPTSEDLEVIATYNEVEQNVKDSLYTFHSEFTDANITIFIHDIRRGSLLVNYTVALETREENGDQARADLVAAFVALGNNATIVYDGQNVSTFSDYASDICEVYENAFGKCEADLECVVENGLPECRQTERAATTEAAETTATEITEAAETTAAAESAKTTTL</sequence>
<feature type="disulfide bond" evidence="7">
    <location>
        <begin position="684"/>
        <end position="693"/>
    </location>
</feature>
<feature type="domain" description="AMOP" evidence="9">
    <location>
        <begin position="34"/>
        <end position="165"/>
    </location>
</feature>
<organism evidence="12 13">
    <name type="scientific">Mya arenaria</name>
    <name type="common">Soft-shell clam</name>
    <dbReference type="NCBI Taxonomy" id="6604"/>
    <lineage>
        <taxon>Eukaryota</taxon>
        <taxon>Metazoa</taxon>
        <taxon>Spiralia</taxon>
        <taxon>Lophotrochozoa</taxon>
        <taxon>Mollusca</taxon>
        <taxon>Bivalvia</taxon>
        <taxon>Autobranchia</taxon>
        <taxon>Heteroconchia</taxon>
        <taxon>Euheterodonta</taxon>
        <taxon>Imparidentia</taxon>
        <taxon>Neoheterodontei</taxon>
        <taxon>Myida</taxon>
        <taxon>Myoidea</taxon>
        <taxon>Myidae</taxon>
        <taxon>Mya</taxon>
    </lineage>
</organism>
<dbReference type="InterPro" id="IPR000152">
    <property type="entry name" value="EGF-type_Asp/Asn_hydroxyl_site"/>
</dbReference>